<gene>
    <name evidence="2" type="ORF">TSTA_003650</name>
</gene>
<evidence type="ECO:0000313" key="2">
    <source>
        <dbReference type="EMBL" id="EED12307.1"/>
    </source>
</evidence>
<name>B8MTH5_TALSN</name>
<keyword evidence="3" id="KW-1185">Reference proteome</keyword>
<dbReference type="InterPro" id="IPR025337">
    <property type="entry name" value="Questin_oxidase-like"/>
</dbReference>
<dbReference type="HOGENOM" id="CLU_036627_0_0_1"/>
<evidence type="ECO:0000256" key="1">
    <source>
        <dbReference type="ARBA" id="ARBA00023002"/>
    </source>
</evidence>
<dbReference type="STRING" id="441959.B8MTH5"/>
<dbReference type="GO" id="GO:0016491">
    <property type="term" value="F:oxidoreductase activity"/>
    <property type="evidence" value="ECO:0007669"/>
    <property type="project" value="UniProtKB-KW"/>
</dbReference>
<sequence>MASLLSKILAFSSSNSIRVPTIKSHDIENPVEKPAKTLYHLVRLNHINHSVWIRGDTPDNSTTSHNFLPQHLVSAFLFGADNYALDNLYEANSGLLEPWKDAPGEVVGSDWMDFLGKREYERAFLDLFEDSLVEEGYDWKVVLQKYLFSAKQPLISSITAGLGRPLIHLALALQMSIKDIAMEALTLVATAYYDNDILKYSDDPSYFQAEPIYKTPSVPEILGKVRTDERFTNEALITPGEHNMAIIFRDHEAALLDHCNAWMFPSDLTTHFRDSQKAIVSLFLGTSNSENKYDKCLLYPLLMSHAIQVLFPHIPGKVHISLVQQWWLTTLAIYVAQLRPDIDFDLIEGYDMEGKDWNWIRQQALKGPHAMDAYFVSTLRVLRELGEAWEDLEGYYLKAAVKFVDVFDGWQS</sequence>
<protein>
    <recommendedName>
        <fullName evidence="4">MGS207 protein</fullName>
    </recommendedName>
</protein>
<dbReference type="PhylomeDB" id="B8MTH5"/>
<dbReference type="PANTHER" id="PTHR35870">
    <property type="entry name" value="PROTEIN, PUTATIVE (AFU_ORTHOLOGUE AFUA_5G03330)-RELATED"/>
    <property type="match status" value="1"/>
</dbReference>
<dbReference type="GeneID" id="8098061"/>
<evidence type="ECO:0008006" key="4">
    <source>
        <dbReference type="Google" id="ProtNLM"/>
    </source>
</evidence>
<reference evidence="3" key="1">
    <citation type="journal article" date="2015" name="Genome Announc.">
        <title>Genome sequence of the AIDS-associated pathogen Penicillium marneffei (ATCC18224) and its near taxonomic relative Talaromyces stipitatus (ATCC10500).</title>
        <authorList>
            <person name="Nierman W.C."/>
            <person name="Fedorova-Abrams N.D."/>
            <person name="Andrianopoulos A."/>
        </authorList>
    </citation>
    <scope>NUCLEOTIDE SEQUENCE [LARGE SCALE GENOMIC DNA]</scope>
    <source>
        <strain evidence="3">ATCC 10500 / CBS 375.48 / QM 6759 / NRRL 1006</strain>
    </source>
</reference>
<dbReference type="AlphaFoldDB" id="B8MTH5"/>
<evidence type="ECO:0000313" key="3">
    <source>
        <dbReference type="Proteomes" id="UP000001745"/>
    </source>
</evidence>
<dbReference type="VEuPathDB" id="FungiDB:TSTA_003650"/>
<dbReference type="eggNOG" id="ENOG502QVA4">
    <property type="taxonomic scope" value="Eukaryota"/>
</dbReference>
<dbReference type="RefSeq" id="XP_002487961.1">
    <property type="nucleotide sequence ID" value="XM_002487916.1"/>
</dbReference>
<dbReference type="OMA" id="NHWNAWK"/>
<dbReference type="OrthoDB" id="10265971at2759"/>
<dbReference type="InParanoid" id="B8MTH5"/>
<dbReference type="PANTHER" id="PTHR35870:SF6">
    <property type="entry name" value="MGS207 PROTEIN"/>
    <property type="match status" value="1"/>
</dbReference>
<keyword evidence="1" id="KW-0560">Oxidoreductase</keyword>
<accession>B8MTH5</accession>
<organism evidence="2 3">
    <name type="scientific">Talaromyces stipitatus (strain ATCC 10500 / CBS 375.48 / QM 6759 / NRRL 1006)</name>
    <name type="common">Penicillium stipitatum</name>
    <dbReference type="NCBI Taxonomy" id="441959"/>
    <lineage>
        <taxon>Eukaryota</taxon>
        <taxon>Fungi</taxon>
        <taxon>Dikarya</taxon>
        <taxon>Ascomycota</taxon>
        <taxon>Pezizomycotina</taxon>
        <taxon>Eurotiomycetes</taxon>
        <taxon>Eurotiomycetidae</taxon>
        <taxon>Eurotiales</taxon>
        <taxon>Trichocomaceae</taxon>
        <taxon>Talaromyces</taxon>
        <taxon>Talaromyces sect. Talaromyces</taxon>
    </lineage>
</organism>
<dbReference type="Proteomes" id="UP000001745">
    <property type="component" value="Unassembled WGS sequence"/>
</dbReference>
<dbReference type="Pfam" id="PF14027">
    <property type="entry name" value="Questin_oxidase"/>
    <property type="match status" value="1"/>
</dbReference>
<dbReference type="EMBL" id="EQ962660">
    <property type="protein sequence ID" value="EED12307.1"/>
    <property type="molecule type" value="Genomic_DNA"/>
</dbReference>
<proteinExistence type="predicted"/>